<dbReference type="NCBIfam" id="TIGR00231">
    <property type="entry name" value="small_GTP"/>
    <property type="match status" value="1"/>
</dbReference>
<dbReference type="EC" id="3.6.5.-" evidence="3"/>
<dbReference type="InterPro" id="IPR042116">
    <property type="entry name" value="TypA/BipA_C"/>
</dbReference>
<reference evidence="5 6" key="1">
    <citation type="submission" date="2023-04" db="EMBL/GenBank/DDBJ databases">
        <title>Genome dynamics across the evolutionary transition to endosymbiosis.</title>
        <authorList>
            <person name="Siozios S."/>
            <person name="Nadal-Jimenez P."/>
            <person name="Azagi T."/>
            <person name="Sprong H."/>
            <person name="Frost C.L."/>
            <person name="Parratt S.R."/>
            <person name="Taylor G."/>
            <person name="Brettell L."/>
            <person name="Lew K.C."/>
            <person name="Croft L."/>
            <person name="King K.C."/>
            <person name="Brockhurst M.A."/>
            <person name="Hypsa V."/>
            <person name="Novakova E."/>
            <person name="Darby A.C."/>
            <person name="Hurst G.D.D."/>
        </authorList>
    </citation>
    <scope>NUCLEOTIDE SEQUENCE [LARGE SCALE GENOMIC DNA]</scope>
    <source>
        <strain evidence="6">aApi_AU</strain>
    </source>
</reference>
<dbReference type="PRINTS" id="PR00315">
    <property type="entry name" value="ELONGATNFCT"/>
</dbReference>
<keyword evidence="3" id="KW-0963">Cytoplasm</keyword>
<dbReference type="InterPro" id="IPR000640">
    <property type="entry name" value="EFG_V-like"/>
</dbReference>
<dbReference type="Gene3D" id="3.30.70.870">
    <property type="entry name" value="Elongation Factor G (Translational Gtpase), domain 3"/>
    <property type="match status" value="1"/>
</dbReference>
<keyword evidence="3" id="KW-0699">rRNA-binding</keyword>
<accession>A0ABY8P1W4</accession>
<dbReference type="InterPro" id="IPR031157">
    <property type="entry name" value="G_TR_CS"/>
</dbReference>
<dbReference type="NCBIfam" id="TIGR01394">
    <property type="entry name" value="TypA_BipA"/>
    <property type="match status" value="1"/>
</dbReference>
<dbReference type="InterPro" id="IPR047042">
    <property type="entry name" value="BipA_II"/>
</dbReference>
<evidence type="ECO:0000256" key="3">
    <source>
        <dbReference type="HAMAP-Rule" id="MF_00849"/>
    </source>
</evidence>
<protein>
    <recommendedName>
        <fullName evidence="3">Large ribosomal subunit assembly factor BipA</fullName>
        <ecNumber evidence="3">3.6.5.-</ecNumber>
    </recommendedName>
    <alternativeName>
        <fullName evidence="3">GTP-binding protein BipA</fullName>
    </alternativeName>
</protein>
<dbReference type="InterPro" id="IPR047041">
    <property type="entry name" value="BipA_GTP-bd_dom"/>
</dbReference>
<dbReference type="CDD" id="cd16263">
    <property type="entry name" value="BipA_III"/>
    <property type="match status" value="1"/>
</dbReference>
<dbReference type="Pfam" id="PF00009">
    <property type="entry name" value="GTP_EFTU"/>
    <property type="match status" value="1"/>
</dbReference>
<dbReference type="CDD" id="cd03691">
    <property type="entry name" value="BipA_TypA_II"/>
    <property type="match status" value="1"/>
</dbReference>
<keyword evidence="3" id="KW-0694">RNA-binding</keyword>
<dbReference type="Gene3D" id="2.40.50.250">
    <property type="entry name" value="bipa protein"/>
    <property type="match status" value="1"/>
</dbReference>
<dbReference type="Pfam" id="PF00679">
    <property type="entry name" value="EFG_C"/>
    <property type="match status" value="1"/>
</dbReference>
<keyword evidence="6" id="KW-1185">Reference proteome</keyword>
<comment type="catalytic activity">
    <reaction evidence="3">
        <text>GTP + H2O = GDP + phosphate + H(+)</text>
        <dbReference type="Rhea" id="RHEA:19669"/>
        <dbReference type="ChEBI" id="CHEBI:15377"/>
        <dbReference type="ChEBI" id="CHEBI:15378"/>
        <dbReference type="ChEBI" id="CHEBI:37565"/>
        <dbReference type="ChEBI" id="CHEBI:43474"/>
        <dbReference type="ChEBI" id="CHEBI:58189"/>
    </reaction>
</comment>
<sequence length="607" mass="67661">MSIENLRNIAIIAHVDHGKTTLVDKLLQQSGTFGERNNLDERVMDSNDLEKERGITILAKNTAIKWHDYRINIVDTPGHADFGGEVERVMSMVDSVLLLVDAMDGPMPQTRFVTQKAFAHGLKPIVVVNKIDRPGARPDWVVDQVFDLFVNLGATDEQLDFPIIYASALNGIAGTDYNEMAADMTPLYEAIVKYVAPPQVDLAGAFQMQISQLDYNNYLGVIGIGRIKRGAVKPNQTITIVNSEGKTRSAKVGKVLTHLGLERIDSEIAQAGDIIALTGLGELNISDTLCDPNNIEALPALAVDEPTVSMYFCVNTSPFCGREGKYVTSRQILDRLKKELVHNVALRVEETEDPDAFRVSGRGELHLSVLIENMRREGFELAVSRPKVIFRQFEGRKQEPFEQVTLDIEERHQGDVMKALGERKGELRDMLPDGKGRVRLDYIIPSRGLIGFRTEFMTMTSGTGLLYATFSHYDDVRPGEIGRRQNGVMISNGQGKAVAYALYSLQDRGKLFLGHGAEVYEGQIIGIHSRSNDLTVNCLTGKKLTNVRASGTDEATTLSPPIKKTLEQALEFIDDDELVEVTPQSIRLRKRYLTENDRRRAYRNKEV</sequence>
<keyword evidence="3" id="KW-0820">tRNA-binding</keyword>
<dbReference type="Gene3D" id="3.30.70.240">
    <property type="match status" value="1"/>
</dbReference>
<feature type="binding site" evidence="3">
    <location>
        <begin position="16"/>
        <end position="21"/>
    </location>
    <ligand>
        <name>GTP</name>
        <dbReference type="ChEBI" id="CHEBI:37565"/>
    </ligand>
</feature>
<comment type="function">
    <text evidence="3">A 50S ribosomal subunit assembly protein with GTPase activity, required for 50S subunit assembly at low temperatures, may also play a role in translation. Binds GTP and analogs. Binds the 70S ribosome between the 30S and 50S subunits, in a similar position as ribosome-bound EF-G; it contacts a number of ribosomal proteins, both rRNAs and the A-site tRNA.</text>
</comment>
<dbReference type="InterPro" id="IPR009000">
    <property type="entry name" value="Transl_B-barrel_sf"/>
</dbReference>
<dbReference type="Pfam" id="PF21018">
    <property type="entry name" value="BipA_C"/>
    <property type="match status" value="1"/>
</dbReference>
<dbReference type="Proteomes" id="UP001231859">
    <property type="component" value="Chromosome"/>
</dbReference>
<name>A0ABY8P1W4_9GAMM</name>
<comment type="similarity">
    <text evidence="3">Belongs to the TRAFAC class translation factor GTPase superfamily. Classic translation factor GTPase family. BipA subfamily.</text>
</comment>
<dbReference type="InterPro" id="IPR035651">
    <property type="entry name" value="BipA_V"/>
</dbReference>
<dbReference type="Gene3D" id="3.40.50.300">
    <property type="entry name" value="P-loop containing nucleotide triphosphate hydrolases"/>
    <property type="match status" value="1"/>
</dbReference>
<proteinExistence type="inferred from homology"/>
<dbReference type="HAMAP" id="MF_00849">
    <property type="entry name" value="BipA"/>
    <property type="match status" value="1"/>
</dbReference>
<comment type="subcellular location">
    <subcellularLocation>
        <location evidence="3">Cytoplasm</location>
    </subcellularLocation>
    <text evidence="3">Binds to ribosomes.</text>
</comment>
<dbReference type="InterPro" id="IPR047043">
    <property type="entry name" value="BipA_III"/>
</dbReference>
<dbReference type="InterPro" id="IPR006298">
    <property type="entry name" value="BipA"/>
</dbReference>
<feature type="domain" description="Tr-type G" evidence="4">
    <location>
        <begin position="4"/>
        <end position="199"/>
    </location>
</feature>
<dbReference type="NCBIfam" id="NF007583">
    <property type="entry name" value="PRK10218.1"/>
    <property type="match status" value="1"/>
</dbReference>
<dbReference type="InterPro" id="IPR005225">
    <property type="entry name" value="Small_GTP-bd"/>
</dbReference>
<dbReference type="PANTHER" id="PTHR42908">
    <property type="entry name" value="TRANSLATION ELONGATION FACTOR-RELATED"/>
    <property type="match status" value="1"/>
</dbReference>
<dbReference type="RefSeq" id="WP_280938211.1">
    <property type="nucleotide sequence ID" value="NZ_CP123759.1"/>
</dbReference>
<dbReference type="SUPFAM" id="SSF52540">
    <property type="entry name" value="P-loop containing nucleoside triphosphate hydrolases"/>
    <property type="match status" value="1"/>
</dbReference>
<dbReference type="Gene3D" id="2.40.30.10">
    <property type="entry name" value="Translation factors"/>
    <property type="match status" value="1"/>
</dbReference>
<organism evidence="5 6">
    <name type="scientific">Arsenophonus apicola</name>
    <dbReference type="NCBI Taxonomy" id="2879119"/>
    <lineage>
        <taxon>Bacteria</taxon>
        <taxon>Pseudomonadati</taxon>
        <taxon>Pseudomonadota</taxon>
        <taxon>Gammaproteobacteria</taxon>
        <taxon>Enterobacterales</taxon>
        <taxon>Morganellaceae</taxon>
        <taxon>Arsenophonus</taxon>
    </lineage>
</organism>
<dbReference type="PANTHER" id="PTHR42908:SF8">
    <property type="entry name" value="TR-TYPE G DOMAIN-CONTAINING PROTEIN"/>
    <property type="match status" value="1"/>
</dbReference>
<evidence type="ECO:0000256" key="2">
    <source>
        <dbReference type="ARBA" id="ARBA00023134"/>
    </source>
</evidence>
<dbReference type="InterPro" id="IPR000795">
    <property type="entry name" value="T_Tr_GTP-bd_dom"/>
</dbReference>
<keyword evidence="3" id="KW-0378">Hydrolase</keyword>
<dbReference type="InterPro" id="IPR027417">
    <property type="entry name" value="P-loop_NTPase"/>
</dbReference>
<dbReference type="InterPro" id="IPR035647">
    <property type="entry name" value="EFG_III/V"/>
</dbReference>
<dbReference type="SUPFAM" id="SSF54980">
    <property type="entry name" value="EF-G C-terminal domain-like"/>
    <property type="match status" value="2"/>
</dbReference>
<evidence type="ECO:0000256" key="1">
    <source>
        <dbReference type="ARBA" id="ARBA00022741"/>
    </source>
</evidence>
<dbReference type="InterPro" id="IPR048876">
    <property type="entry name" value="BipA_C"/>
</dbReference>
<keyword evidence="1 3" id="KW-0547">Nucleotide-binding</keyword>
<dbReference type="CDD" id="cd01891">
    <property type="entry name" value="TypA_BipA"/>
    <property type="match status" value="1"/>
</dbReference>
<evidence type="ECO:0000259" key="4">
    <source>
        <dbReference type="PROSITE" id="PS51722"/>
    </source>
</evidence>
<dbReference type="CDD" id="cd03710">
    <property type="entry name" value="BipA_TypA_C"/>
    <property type="match status" value="1"/>
</dbReference>
<dbReference type="SUPFAM" id="SSF50447">
    <property type="entry name" value="Translation proteins"/>
    <property type="match status" value="1"/>
</dbReference>
<dbReference type="InterPro" id="IPR004161">
    <property type="entry name" value="EFTu-like_2"/>
</dbReference>
<keyword evidence="3" id="KW-0690">Ribosome biogenesis</keyword>
<evidence type="ECO:0000313" key="5">
    <source>
        <dbReference type="EMBL" id="WGO83498.1"/>
    </source>
</evidence>
<gene>
    <name evidence="5" type="primary">typA</name>
    <name evidence="3" type="synonym">bipA</name>
    <name evidence="5" type="ORF">QG404_14455</name>
</gene>
<dbReference type="PROSITE" id="PS00301">
    <property type="entry name" value="G_TR_1"/>
    <property type="match status" value="1"/>
</dbReference>
<feature type="binding site" evidence="3">
    <location>
        <begin position="129"/>
        <end position="132"/>
    </location>
    <ligand>
        <name>GTP</name>
        <dbReference type="ChEBI" id="CHEBI:37565"/>
    </ligand>
</feature>
<dbReference type="Pfam" id="PF03144">
    <property type="entry name" value="GTP_EFTU_D2"/>
    <property type="match status" value="1"/>
</dbReference>
<comment type="subunit">
    <text evidence="3">Monomer.</text>
</comment>
<dbReference type="PROSITE" id="PS51722">
    <property type="entry name" value="G_TR_2"/>
    <property type="match status" value="1"/>
</dbReference>
<dbReference type="EMBL" id="CP123759">
    <property type="protein sequence ID" value="WGO83498.1"/>
    <property type="molecule type" value="Genomic_DNA"/>
</dbReference>
<keyword evidence="2 3" id="KW-0342">GTP-binding</keyword>
<evidence type="ECO:0000313" key="6">
    <source>
        <dbReference type="Proteomes" id="UP001231859"/>
    </source>
</evidence>